<dbReference type="SUPFAM" id="SSF52821">
    <property type="entry name" value="Rhodanese/Cell cycle control phosphatase"/>
    <property type="match status" value="2"/>
</dbReference>
<gene>
    <name evidence="3" type="ORF">HfgLR_20995</name>
</gene>
<evidence type="ECO:0000313" key="4">
    <source>
        <dbReference type="Proteomes" id="UP000663064"/>
    </source>
</evidence>
<feature type="domain" description="Rhodanese" evidence="2">
    <location>
        <begin position="152"/>
        <end position="256"/>
    </location>
</feature>
<reference evidence="3" key="1">
    <citation type="journal article" date="2021" name="Front. Microbiol.">
        <title>Cellular and Genomic Properties of Haloferax gibbonsii LR2-5, the Host of Euryarchaeal Virus HFTV1.</title>
        <authorList>
            <person name="Tittes C."/>
            <person name="Schwarzer S."/>
            <person name="Pfeiffer F."/>
            <person name="Dyall-Smith M."/>
            <person name="Rodriguez-Franco M."/>
            <person name="Oksanen H.M."/>
            <person name="Quax T.E.F."/>
        </authorList>
    </citation>
    <scope>NUCLEOTIDE SEQUENCE</scope>
    <source>
        <strain evidence="3">LR2-5</strain>
    </source>
</reference>
<dbReference type="SMART" id="SM00450">
    <property type="entry name" value="RHOD"/>
    <property type="match status" value="2"/>
</dbReference>
<dbReference type="PANTHER" id="PTHR43855">
    <property type="entry name" value="THIOSULFATE SULFURTRANSFERASE"/>
    <property type="match status" value="1"/>
</dbReference>
<evidence type="ECO:0000313" key="3">
    <source>
        <dbReference type="EMBL" id="QOS13434.1"/>
    </source>
</evidence>
<sequence length="258" mass="29413">MPEIFVPPERIKAEPDWKVVDVRRGWDDETEYIPNAVRIPFEQFRDPGDEMEGKLPTPAAFASLLSEAGIESDDRLVAYDDDHGVYASRFLVTAALFGHDLERLYLMDGDITAWARNYETAETVPERKETDYTCEIRTDNSLVSAVDLEDALDSDAVIVDTRDQIEYDTVHLPGAINFQWHTLVDDEARHLKPRDELESILKSHEITPDRPVRLYCNTARRLSFVYATLLELGYEDVGFYEGGIKAWTEYGGSVETTL</sequence>
<proteinExistence type="predicted"/>
<dbReference type="Gene3D" id="3.40.250.10">
    <property type="entry name" value="Rhodanese-like domain"/>
    <property type="match status" value="2"/>
</dbReference>
<protein>
    <submittedName>
        <fullName evidence="3">Rhodanese domain protein</fullName>
    </submittedName>
</protein>
<keyword evidence="3" id="KW-0614">Plasmid</keyword>
<accession>A0A871BL10</accession>
<feature type="domain" description="Rhodanese" evidence="2">
    <location>
        <begin position="13"/>
        <end position="123"/>
    </location>
</feature>
<evidence type="ECO:0000256" key="1">
    <source>
        <dbReference type="ARBA" id="ARBA00022737"/>
    </source>
</evidence>
<dbReference type="InterPro" id="IPR051126">
    <property type="entry name" value="Thiosulfate_sulfurtransferase"/>
</dbReference>
<dbReference type="GO" id="GO:0004792">
    <property type="term" value="F:thiosulfate-cyanide sulfurtransferase activity"/>
    <property type="evidence" value="ECO:0007669"/>
    <property type="project" value="InterPro"/>
</dbReference>
<dbReference type="GeneID" id="59460956"/>
<organism evidence="3 4">
    <name type="scientific">Haloferax gibbonsii</name>
    <dbReference type="NCBI Taxonomy" id="35746"/>
    <lineage>
        <taxon>Archaea</taxon>
        <taxon>Methanobacteriati</taxon>
        <taxon>Methanobacteriota</taxon>
        <taxon>Stenosarchaea group</taxon>
        <taxon>Halobacteria</taxon>
        <taxon>Halobacteriales</taxon>
        <taxon>Haloferacaceae</taxon>
        <taxon>Haloferax</taxon>
    </lineage>
</organism>
<name>A0A871BL10_HALGI</name>
<dbReference type="RefSeq" id="WP_115821549.1">
    <property type="nucleotide sequence ID" value="NZ_CP063206.1"/>
</dbReference>
<dbReference type="Pfam" id="PF00581">
    <property type="entry name" value="Rhodanese"/>
    <property type="match status" value="2"/>
</dbReference>
<evidence type="ECO:0000259" key="2">
    <source>
        <dbReference type="PROSITE" id="PS50206"/>
    </source>
</evidence>
<dbReference type="InterPro" id="IPR001763">
    <property type="entry name" value="Rhodanese-like_dom"/>
</dbReference>
<keyword evidence="1" id="KW-0677">Repeat</keyword>
<dbReference type="AlphaFoldDB" id="A0A871BL10"/>
<geneLocation type="plasmid" evidence="3 4">
    <name>pHGLR1</name>
</geneLocation>
<dbReference type="InterPro" id="IPR036873">
    <property type="entry name" value="Rhodanese-like_dom_sf"/>
</dbReference>
<dbReference type="Proteomes" id="UP000663064">
    <property type="component" value="Plasmid pHGLR1"/>
</dbReference>
<dbReference type="EMBL" id="CP063206">
    <property type="protein sequence ID" value="QOS13434.1"/>
    <property type="molecule type" value="Genomic_DNA"/>
</dbReference>
<dbReference type="PROSITE" id="PS00380">
    <property type="entry name" value="RHODANESE_1"/>
    <property type="match status" value="1"/>
</dbReference>
<dbReference type="PANTHER" id="PTHR43855:SF1">
    <property type="entry name" value="THIOSULFATE SULFURTRANSFERASE"/>
    <property type="match status" value="1"/>
</dbReference>
<dbReference type="PROSITE" id="PS50206">
    <property type="entry name" value="RHODANESE_3"/>
    <property type="match status" value="2"/>
</dbReference>
<dbReference type="InterPro" id="IPR001307">
    <property type="entry name" value="Thiosulphate_STrfase_CS"/>
</dbReference>